<comment type="caution">
    <text evidence="1">The sequence shown here is derived from an EMBL/GenBank/DDBJ whole genome shotgun (WGS) entry which is preliminary data.</text>
</comment>
<evidence type="ECO:0000313" key="2">
    <source>
        <dbReference type="Proteomes" id="UP000776164"/>
    </source>
</evidence>
<reference evidence="1 2" key="1">
    <citation type="submission" date="2021-01" db="EMBL/GenBank/DDBJ databases">
        <title>Sequencing the genomes of 1000 actinobacteria strains.</title>
        <authorList>
            <person name="Klenk H.-P."/>
        </authorList>
    </citation>
    <scope>NUCLEOTIDE SEQUENCE [LARGE SCALE GENOMIC DNA]</scope>
    <source>
        <strain evidence="1 2">DSM 13057</strain>
    </source>
</reference>
<protein>
    <submittedName>
        <fullName evidence="1">Uncharacterized protein</fullName>
    </submittedName>
</protein>
<keyword evidence="2" id="KW-1185">Reference proteome</keyword>
<name>A0ABS2L058_9MICO</name>
<accession>A0ABS2L058</accession>
<organism evidence="1 2">
    <name type="scientific">Subtercola frigoramans</name>
    <dbReference type="NCBI Taxonomy" id="120298"/>
    <lineage>
        <taxon>Bacteria</taxon>
        <taxon>Bacillati</taxon>
        <taxon>Actinomycetota</taxon>
        <taxon>Actinomycetes</taxon>
        <taxon>Micrococcales</taxon>
        <taxon>Microbacteriaceae</taxon>
        <taxon>Subtercola</taxon>
    </lineage>
</organism>
<evidence type="ECO:0000313" key="1">
    <source>
        <dbReference type="EMBL" id="MBM7470442.1"/>
    </source>
</evidence>
<dbReference type="Proteomes" id="UP000776164">
    <property type="component" value="Unassembled WGS sequence"/>
</dbReference>
<dbReference type="EMBL" id="JAFBBU010000001">
    <property type="protein sequence ID" value="MBM7470442.1"/>
    <property type="molecule type" value="Genomic_DNA"/>
</dbReference>
<sequence length="61" mass="6579">MIFLGLLAVIGLVAIVASLHAIRQGGYAPIRTRDSGFYRDDFHSSGFMDAPPTVAERANQS</sequence>
<gene>
    <name evidence="1" type="ORF">JOE66_000076</name>
</gene>
<proteinExistence type="predicted"/>